<feature type="region of interest" description="Disordered" evidence="1">
    <location>
        <begin position="1"/>
        <end position="31"/>
    </location>
</feature>
<evidence type="ECO:0000313" key="2">
    <source>
        <dbReference type="EMBL" id="MBD8039391.1"/>
    </source>
</evidence>
<evidence type="ECO:0000313" key="3">
    <source>
        <dbReference type="Proteomes" id="UP000620874"/>
    </source>
</evidence>
<dbReference type="RefSeq" id="WP_158098078.1">
    <property type="nucleotide sequence ID" value="NZ_JACSPP010000005.1"/>
</dbReference>
<feature type="compositionally biased region" description="Polar residues" evidence="1">
    <location>
        <begin position="8"/>
        <end position="24"/>
    </location>
</feature>
<organism evidence="2 3">
    <name type="scientific">Phocaeicola intestinalis</name>
    <dbReference type="NCBI Taxonomy" id="2762212"/>
    <lineage>
        <taxon>Bacteria</taxon>
        <taxon>Pseudomonadati</taxon>
        <taxon>Bacteroidota</taxon>
        <taxon>Bacteroidia</taxon>
        <taxon>Bacteroidales</taxon>
        <taxon>Bacteroidaceae</taxon>
        <taxon>Phocaeicola</taxon>
    </lineage>
</organism>
<accession>A0ABR8Y5A3</accession>
<proteinExistence type="predicted"/>
<comment type="caution">
    <text evidence="2">The sequence shown here is derived from an EMBL/GenBank/DDBJ whole genome shotgun (WGS) entry which is preliminary data.</text>
</comment>
<keyword evidence="3" id="KW-1185">Reference proteome</keyword>
<dbReference type="Proteomes" id="UP000620874">
    <property type="component" value="Unassembled WGS sequence"/>
</dbReference>
<dbReference type="EMBL" id="JACSPP010000005">
    <property type="protein sequence ID" value="MBD8039391.1"/>
    <property type="molecule type" value="Genomic_DNA"/>
</dbReference>
<sequence>MMRLQKQPAGTNPTGCNRFTPQACQSVSSPQSSVSVGAWRMARQMQQPVTARSVK</sequence>
<evidence type="ECO:0000256" key="1">
    <source>
        <dbReference type="SAM" id="MobiDB-lite"/>
    </source>
</evidence>
<reference evidence="2 3" key="1">
    <citation type="submission" date="2020-08" db="EMBL/GenBank/DDBJ databases">
        <title>A Genomic Blueprint of the Chicken Gut Microbiome.</title>
        <authorList>
            <person name="Gilroy R."/>
            <person name="Ravi A."/>
            <person name="Getino M."/>
            <person name="Pursley I."/>
            <person name="Horton D.L."/>
            <person name="Alikhan N.-F."/>
            <person name="Baker D."/>
            <person name="Gharbi K."/>
            <person name="Hall N."/>
            <person name="Watson M."/>
            <person name="Adriaenssens E.M."/>
            <person name="Foster-Nyarko E."/>
            <person name="Jarju S."/>
            <person name="Secka A."/>
            <person name="Antonio M."/>
            <person name="Oren A."/>
            <person name="Chaudhuri R."/>
            <person name="La Ragione R.M."/>
            <person name="Hildebrand F."/>
            <person name="Pallen M.J."/>
        </authorList>
    </citation>
    <scope>NUCLEOTIDE SEQUENCE [LARGE SCALE GENOMIC DNA]</scope>
    <source>
        <strain evidence="2 3">Sa1CVN1</strain>
    </source>
</reference>
<gene>
    <name evidence="2" type="ORF">H9625_02805</name>
</gene>
<name>A0ABR8Y5A3_9BACT</name>
<protein>
    <submittedName>
        <fullName evidence="2">Uncharacterized protein</fullName>
    </submittedName>
</protein>